<dbReference type="Gene3D" id="3.40.47.10">
    <property type="match status" value="1"/>
</dbReference>
<dbReference type="OrthoDB" id="9790314at2"/>
<dbReference type="PANTHER" id="PTHR42870">
    <property type="entry name" value="ACETYL-COA C-ACETYLTRANSFERASE"/>
    <property type="match status" value="1"/>
</dbReference>
<name>A0A4R3UY28_9BURK</name>
<organism evidence="2 3">
    <name type="scientific">Paracandidimonas soli</name>
    <dbReference type="NCBI Taxonomy" id="1917182"/>
    <lineage>
        <taxon>Bacteria</taxon>
        <taxon>Pseudomonadati</taxon>
        <taxon>Pseudomonadota</taxon>
        <taxon>Betaproteobacteria</taxon>
        <taxon>Burkholderiales</taxon>
        <taxon>Alcaligenaceae</taxon>
        <taxon>Paracandidimonas</taxon>
    </lineage>
</organism>
<comment type="caution">
    <text evidence="2">The sequence shown here is derived from an EMBL/GenBank/DDBJ whole genome shotgun (WGS) entry which is preliminary data.</text>
</comment>
<sequence>MPEARCSIVGIGKTDWVADWHAVRQGQACCDQYGYAAIALRNALADSGLERRDIDGLIVGQATAYERTAEVLGIDPRWGDQSDAPTALLKAIAAIESGMAETVALVYGNNQRSNKVQYGGPQAMGGDLFLAYVYHTPWGLTSQGALYALTANAYMHASGMKDKDLGLVAVSQRKWASLNPEAILGKPIDIDAYLAAPYICEPLRLFDYCMVNDGGVALIVTSAGRAKRMAKPAVHVTGFGRYDLNQGSTSLEPRLTDFYRDAQKLAGEASFSMANVSHGDIDVFSVYDSFSMHVVLALEGYGYCQAGDAAKFLREQGIGPGGRLPTNTSGGHLSDSYMQGWGHYVECVRQLRGQAGARQIMGAQHAHYTSDIAGKTVSIVMTADKA</sequence>
<dbReference type="AlphaFoldDB" id="A0A4R3UY28"/>
<evidence type="ECO:0000313" key="3">
    <source>
        <dbReference type="Proteomes" id="UP000294692"/>
    </source>
</evidence>
<protein>
    <submittedName>
        <fullName evidence="2">Acetyl-CoA acetyltransferase</fullName>
    </submittedName>
</protein>
<keyword evidence="2" id="KW-0808">Transferase</keyword>
<dbReference type="PANTHER" id="PTHR42870:SF1">
    <property type="entry name" value="NON-SPECIFIC LIPID-TRANSFER PROTEIN-LIKE 2"/>
    <property type="match status" value="1"/>
</dbReference>
<evidence type="ECO:0000259" key="1">
    <source>
        <dbReference type="Pfam" id="PF22691"/>
    </source>
</evidence>
<keyword evidence="3" id="KW-1185">Reference proteome</keyword>
<proteinExistence type="predicted"/>
<dbReference type="Pfam" id="PF22691">
    <property type="entry name" value="Thiolase_C_1"/>
    <property type="match status" value="1"/>
</dbReference>
<evidence type="ECO:0000313" key="2">
    <source>
        <dbReference type="EMBL" id="TCU97216.1"/>
    </source>
</evidence>
<dbReference type="CDD" id="cd00829">
    <property type="entry name" value="SCP-x_thiolase"/>
    <property type="match status" value="1"/>
</dbReference>
<dbReference type="SUPFAM" id="SSF53901">
    <property type="entry name" value="Thiolase-like"/>
    <property type="match status" value="2"/>
</dbReference>
<dbReference type="Proteomes" id="UP000294692">
    <property type="component" value="Unassembled WGS sequence"/>
</dbReference>
<reference evidence="2 3" key="1">
    <citation type="submission" date="2019-03" db="EMBL/GenBank/DDBJ databases">
        <title>Genomic Encyclopedia of Type Strains, Phase IV (KMG-IV): sequencing the most valuable type-strain genomes for metagenomic binning, comparative biology and taxonomic classification.</title>
        <authorList>
            <person name="Goeker M."/>
        </authorList>
    </citation>
    <scope>NUCLEOTIDE SEQUENCE [LARGE SCALE GENOMIC DNA]</scope>
    <source>
        <strain evidence="2 3">DSM 100048</strain>
    </source>
</reference>
<accession>A0A4R3UY28</accession>
<feature type="domain" description="Thiolase C-terminal" evidence="1">
    <location>
        <begin position="256"/>
        <end position="370"/>
    </location>
</feature>
<dbReference type="InterPro" id="IPR016039">
    <property type="entry name" value="Thiolase-like"/>
</dbReference>
<dbReference type="EMBL" id="SMBX01000006">
    <property type="protein sequence ID" value="TCU97216.1"/>
    <property type="molecule type" value="Genomic_DNA"/>
</dbReference>
<dbReference type="GO" id="GO:0016746">
    <property type="term" value="F:acyltransferase activity"/>
    <property type="evidence" value="ECO:0007669"/>
    <property type="project" value="InterPro"/>
</dbReference>
<gene>
    <name evidence="2" type="ORF">EV686_10696</name>
</gene>
<dbReference type="InterPro" id="IPR055140">
    <property type="entry name" value="Thiolase_C_2"/>
</dbReference>
<dbReference type="RefSeq" id="WP_132477315.1">
    <property type="nucleotide sequence ID" value="NZ_JBHRVM010000001.1"/>
</dbReference>